<dbReference type="Proteomes" id="UP000836841">
    <property type="component" value="Chromosome 7"/>
</dbReference>
<comment type="subcellular location">
    <subcellularLocation>
        <location evidence="1">Nucleus</location>
    </subcellularLocation>
</comment>
<gene>
    <name evidence="9" type="ORF">TAV2_LOCUS25532</name>
</gene>
<keyword evidence="10" id="KW-1185">Reference proteome</keyword>
<evidence type="ECO:0000256" key="6">
    <source>
        <dbReference type="ARBA" id="ARBA00023242"/>
    </source>
</evidence>
<accession>A0AAU9T9C1</accession>
<evidence type="ECO:0000256" key="4">
    <source>
        <dbReference type="ARBA" id="ARBA00023125"/>
    </source>
</evidence>
<dbReference type="Pfam" id="PF02362">
    <property type="entry name" value="B3"/>
    <property type="match status" value="1"/>
</dbReference>
<dbReference type="GO" id="GO:0005634">
    <property type="term" value="C:nucleus"/>
    <property type="evidence" value="ECO:0007669"/>
    <property type="project" value="UniProtKB-SubCell"/>
</dbReference>
<protein>
    <recommendedName>
        <fullName evidence="8">TF-B3 domain-containing protein</fullName>
    </recommendedName>
</protein>
<dbReference type="PANTHER" id="PTHR31384">
    <property type="entry name" value="AUXIN RESPONSE FACTOR 4-RELATED"/>
    <property type="match status" value="1"/>
</dbReference>
<dbReference type="InterPro" id="IPR003340">
    <property type="entry name" value="B3_DNA-bd"/>
</dbReference>
<dbReference type="PANTHER" id="PTHR31384:SF150">
    <property type="entry name" value="AUXIN RESPONSE FACTOR 6"/>
    <property type="match status" value="1"/>
</dbReference>
<organism evidence="9 10">
    <name type="scientific">Thlaspi arvense</name>
    <name type="common">Field penny-cress</name>
    <dbReference type="NCBI Taxonomy" id="13288"/>
    <lineage>
        <taxon>Eukaryota</taxon>
        <taxon>Viridiplantae</taxon>
        <taxon>Streptophyta</taxon>
        <taxon>Embryophyta</taxon>
        <taxon>Tracheophyta</taxon>
        <taxon>Spermatophyta</taxon>
        <taxon>Magnoliopsida</taxon>
        <taxon>eudicotyledons</taxon>
        <taxon>Gunneridae</taxon>
        <taxon>Pentapetalae</taxon>
        <taxon>rosids</taxon>
        <taxon>malvids</taxon>
        <taxon>Brassicales</taxon>
        <taxon>Brassicaceae</taxon>
        <taxon>Thlaspideae</taxon>
        <taxon>Thlaspi</taxon>
    </lineage>
</organism>
<proteinExistence type="inferred from homology"/>
<dbReference type="InterPro" id="IPR015300">
    <property type="entry name" value="DNA-bd_pseudobarrel_sf"/>
</dbReference>
<dbReference type="InterPro" id="IPR044835">
    <property type="entry name" value="ARF_plant"/>
</dbReference>
<dbReference type="GO" id="GO:0009734">
    <property type="term" value="P:auxin-activated signaling pathway"/>
    <property type="evidence" value="ECO:0007669"/>
    <property type="project" value="UniProtKB-KW"/>
</dbReference>
<evidence type="ECO:0000256" key="5">
    <source>
        <dbReference type="ARBA" id="ARBA00023163"/>
    </source>
</evidence>
<dbReference type="SUPFAM" id="SSF101936">
    <property type="entry name" value="DNA-binding pseudobarrel domain"/>
    <property type="match status" value="1"/>
</dbReference>
<keyword evidence="6" id="KW-0539">Nucleus</keyword>
<evidence type="ECO:0000313" key="9">
    <source>
        <dbReference type="EMBL" id="CAH2079538.1"/>
    </source>
</evidence>
<evidence type="ECO:0000256" key="2">
    <source>
        <dbReference type="ARBA" id="ARBA00007853"/>
    </source>
</evidence>
<dbReference type="SMART" id="SM01019">
    <property type="entry name" value="B3"/>
    <property type="match status" value="1"/>
</dbReference>
<dbReference type="CDD" id="cd10017">
    <property type="entry name" value="B3_DNA"/>
    <property type="match status" value="1"/>
</dbReference>
<dbReference type="PROSITE" id="PS50863">
    <property type="entry name" value="B3"/>
    <property type="match status" value="1"/>
</dbReference>
<comment type="similarity">
    <text evidence="2">Belongs to the ARF family.</text>
</comment>
<dbReference type="EMBL" id="OU466863">
    <property type="protein sequence ID" value="CAH2079538.1"/>
    <property type="molecule type" value="Genomic_DNA"/>
</dbReference>
<keyword evidence="3" id="KW-0805">Transcription regulation</keyword>
<evidence type="ECO:0000313" key="10">
    <source>
        <dbReference type="Proteomes" id="UP000836841"/>
    </source>
</evidence>
<dbReference type="AlphaFoldDB" id="A0AAU9T9C1"/>
<keyword evidence="5" id="KW-0804">Transcription</keyword>
<dbReference type="GO" id="GO:0006355">
    <property type="term" value="P:regulation of DNA-templated transcription"/>
    <property type="evidence" value="ECO:0007669"/>
    <property type="project" value="InterPro"/>
</dbReference>
<dbReference type="Gene3D" id="2.30.30.1040">
    <property type="match status" value="1"/>
</dbReference>
<feature type="domain" description="TF-B3" evidence="8">
    <location>
        <begin position="38"/>
        <end position="140"/>
    </location>
</feature>
<reference evidence="9 10" key="1">
    <citation type="submission" date="2022-03" db="EMBL/GenBank/DDBJ databases">
        <authorList>
            <person name="Nunn A."/>
            <person name="Chopra R."/>
            <person name="Nunn A."/>
            <person name="Contreras Garrido A."/>
        </authorList>
    </citation>
    <scope>NUCLEOTIDE SEQUENCE [LARGE SCALE GENOMIC DNA]</scope>
</reference>
<sequence>MPLSPSAVFMPSQTTTQAPNYESKFVLSNLLRYVTNYFCKTLTATDTSTHGDFSVPRRPTEKVSPPLDYSHKLPAREVMVRDLHDNKWKFWHIFRGQPKGHLLNTCWSVFVNTKRLVTGDSVHFIWNDKNQLLLGIRRASRPQTVMLSSVLLTDTHVAATNSRFTISYNPRYGFEIPYECTFVLASPSEFVIPLAKYVKAVYHTCVSVAECPKESLFNVKYMDTITGICDLDPTPSTNSHWWSVGSDKLTGGERQPRVSLWQIEPLTTFPMYPSPFPLRLKRPLLPGLPSFHGLKEEDMRIGMSSPLMFVLLSLLSPWMRVSTLEALREWRRCLEDSISFLEQSLILKSLPCIKSLLFLMFM</sequence>
<evidence type="ECO:0000256" key="3">
    <source>
        <dbReference type="ARBA" id="ARBA00023015"/>
    </source>
</evidence>
<dbReference type="FunFam" id="2.40.330.10:FF:000001">
    <property type="entry name" value="Auxin response factor"/>
    <property type="match status" value="1"/>
</dbReference>
<evidence type="ECO:0000259" key="8">
    <source>
        <dbReference type="PROSITE" id="PS50863"/>
    </source>
</evidence>
<evidence type="ECO:0000256" key="7">
    <source>
        <dbReference type="ARBA" id="ARBA00023294"/>
    </source>
</evidence>
<keyword evidence="7" id="KW-0927">Auxin signaling pathway</keyword>
<keyword evidence="4" id="KW-0238">DNA-binding</keyword>
<dbReference type="Gene3D" id="2.40.330.10">
    <property type="entry name" value="DNA-binding pseudobarrel domain"/>
    <property type="match status" value="1"/>
</dbReference>
<dbReference type="GO" id="GO:0003677">
    <property type="term" value="F:DNA binding"/>
    <property type="evidence" value="ECO:0007669"/>
    <property type="project" value="UniProtKB-KW"/>
</dbReference>
<evidence type="ECO:0000256" key="1">
    <source>
        <dbReference type="ARBA" id="ARBA00004123"/>
    </source>
</evidence>
<name>A0AAU9T9C1_THLAR</name>